<protein>
    <submittedName>
        <fullName evidence="1">Uncharacterized protein</fullName>
    </submittedName>
</protein>
<reference evidence="1 2" key="1">
    <citation type="journal article" date="2011" name="J. Bacteriol.">
        <title>Complete genome sequences of two hemotropic Mycoplasmas, Mycoplasma haemofelis strain Ohio2 and Mycoplasma suis strain Illinois.</title>
        <authorList>
            <person name="Messick J.B."/>
            <person name="Santos A.P."/>
            <person name="Guimaraes A.M."/>
        </authorList>
    </citation>
    <scope>NUCLEOTIDE SEQUENCE [LARGE SCALE GENOMIC DNA]</scope>
    <source>
        <strain evidence="1 2">Illinois</strain>
    </source>
</reference>
<dbReference type="EMBL" id="CP002525">
    <property type="protein sequence ID" value="ADX97740.1"/>
    <property type="molecule type" value="Genomic_DNA"/>
</dbReference>
<gene>
    <name evidence="1" type="ordered locus">MSU_0196</name>
</gene>
<accession>F0QQH0</accession>
<dbReference type="HOGENOM" id="CLU_125432_0_0_14"/>
<name>F0QQH0_MYCSL</name>
<dbReference type="AlphaFoldDB" id="F0QQH0"/>
<dbReference type="Proteomes" id="UP000007484">
    <property type="component" value="Chromosome"/>
</dbReference>
<evidence type="ECO:0000313" key="2">
    <source>
        <dbReference type="Proteomes" id="UP000007484"/>
    </source>
</evidence>
<organism evidence="1 2">
    <name type="scientific">Mycoplasma suis (strain Illinois)</name>
    <dbReference type="NCBI Taxonomy" id="768700"/>
    <lineage>
        <taxon>Bacteria</taxon>
        <taxon>Bacillati</taxon>
        <taxon>Mycoplasmatota</taxon>
        <taxon>Mollicutes</taxon>
        <taxon>Mycoplasmataceae</taxon>
        <taxon>Mycoplasma</taxon>
    </lineage>
</organism>
<proteinExistence type="predicted"/>
<dbReference type="STRING" id="768700.MSU_0196"/>
<sequence>MILKGLGGYGWTLIAGVGSALGIGGYGVTKFLGNSIEENISSFSWKTIVSKFNQKINSAFYVSKERSEGKNETCKKWVNGSVQDMYESECKNLIKKNWTDKGEKQPEIWIETDKESIEEVLLEHFSSNNSSITKETFLGKNNWNIGEMLCKKEEKENKLEVSCSYKEEPESPSN</sequence>
<dbReference type="KEGG" id="mss:MSU_0196"/>
<dbReference type="RefSeq" id="WP_013608902.1">
    <property type="nucleotide sequence ID" value="NC_015155.1"/>
</dbReference>
<evidence type="ECO:0000313" key="1">
    <source>
        <dbReference type="EMBL" id="ADX97740.1"/>
    </source>
</evidence>
<keyword evidence="2" id="KW-1185">Reference proteome</keyword>